<feature type="transmembrane region" description="Helical" evidence="6">
    <location>
        <begin position="694"/>
        <end position="719"/>
    </location>
</feature>
<feature type="compositionally biased region" description="Polar residues" evidence="5">
    <location>
        <begin position="136"/>
        <end position="145"/>
    </location>
</feature>
<evidence type="ECO:0000256" key="3">
    <source>
        <dbReference type="ARBA" id="ARBA00022989"/>
    </source>
</evidence>
<feature type="transmembrane region" description="Helical" evidence="6">
    <location>
        <begin position="422"/>
        <end position="440"/>
    </location>
</feature>
<feature type="compositionally biased region" description="Low complexity" evidence="5">
    <location>
        <begin position="292"/>
        <end position="303"/>
    </location>
</feature>
<dbReference type="Gene3D" id="1.20.1250.20">
    <property type="entry name" value="MFS general substrate transporter like domains"/>
    <property type="match status" value="2"/>
</dbReference>
<organism evidence="8 9">
    <name type="scientific">Zasmidium cellare</name>
    <name type="common">Wine cellar mold</name>
    <name type="synonym">Racodium cellare</name>
    <dbReference type="NCBI Taxonomy" id="395010"/>
    <lineage>
        <taxon>Eukaryota</taxon>
        <taxon>Fungi</taxon>
        <taxon>Dikarya</taxon>
        <taxon>Ascomycota</taxon>
        <taxon>Pezizomycotina</taxon>
        <taxon>Dothideomycetes</taxon>
        <taxon>Dothideomycetidae</taxon>
        <taxon>Mycosphaerellales</taxon>
        <taxon>Mycosphaerellaceae</taxon>
        <taxon>Zasmidium</taxon>
    </lineage>
</organism>
<feature type="region of interest" description="Disordered" evidence="5">
    <location>
        <begin position="243"/>
        <end position="309"/>
    </location>
</feature>
<feature type="transmembrane region" description="Helical" evidence="6">
    <location>
        <begin position="593"/>
        <end position="613"/>
    </location>
</feature>
<evidence type="ECO:0000313" key="8">
    <source>
        <dbReference type="EMBL" id="KAK4494148.1"/>
    </source>
</evidence>
<dbReference type="Proteomes" id="UP001305779">
    <property type="component" value="Unassembled WGS sequence"/>
</dbReference>
<keyword evidence="2 6" id="KW-0812">Transmembrane</keyword>
<evidence type="ECO:0000256" key="2">
    <source>
        <dbReference type="ARBA" id="ARBA00022692"/>
    </source>
</evidence>
<evidence type="ECO:0000256" key="5">
    <source>
        <dbReference type="SAM" id="MobiDB-lite"/>
    </source>
</evidence>
<gene>
    <name evidence="8" type="ORF">PRZ48_014446</name>
</gene>
<feature type="compositionally biased region" description="Basic and acidic residues" evidence="5">
    <location>
        <begin position="254"/>
        <end position="285"/>
    </location>
</feature>
<feature type="transmembrane region" description="Helical" evidence="6">
    <location>
        <begin position="726"/>
        <end position="746"/>
    </location>
</feature>
<evidence type="ECO:0000256" key="4">
    <source>
        <dbReference type="ARBA" id="ARBA00023136"/>
    </source>
</evidence>
<feature type="transmembrane region" description="Helical" evidence="6">
    <location>
        <begin position="665"/>
        <end position="688"/>
    </location>
</feature>
<keyword evidence="3 6" id="KW-1133">Transmembrane helix</keyword>
<protein>
    <recommendedName>
        <fullName evidence="7">Major facilitator superfamily (MFS) profile domain-containing protein</fullName>
    </recommendedName>
</protein>
<dbReference type="Pfam" id="PF07690">
    <property type="entry name" value="MFS_1"/>
    <property type="match status" value="1"/>
</dbReference>
<keyword evidence="4 6" id="KW-0472">Membrane</keyword>
<name>A0ABR0DY95_ZASCE</name>
<feature type="transmembrane region" description="Helical" evidence="6">
    <location>
        <begin position="783"/>
        <end position="802"/>
    </location>
</feature>
<dbReference type="PANTHER" id="PTHR42718">
    <property type="entry name" value="MAJOR FACILITATOR SUPERFAMILY MULTIDRUG TRANSPORTER MFSC"/>
    <property type="match status" value="1"/>
</dbReference>
<evidence type="ECO:0000313" key="9">
    <source>
        <dbReference type="Proteomes" id="UP001305779"/>
    </source>
</evidence>
<feature type="transmembrane region" description="Helical" evidence="6">
    <location>
        <begin position="549"/>
        <end position="572"/>
    </location>
</feature>
<proteinExistence type="predicted"/>
<keyword evidence="9" id="KW-1185">Reference proteome</keyword>
<sequence length="855" mass="91990">MASPSNEQPYLPPRRPKSASDMDSKRLSRSSTPPYLPPRRPVSTASSTHGPSIPVSQIDQMPQLPRAPPRPSTASTIATTTPSRPPTGYSQSQAIAGALSRLQGEDLDEDAISPAPLRSPTPVTRHSSLRYERNFYRSQPGSAATSIFEEGQHRRPQSHPPSRSGSVPDISSNGGEQIPIPAIPPHMLPNDPWKLPALEQPSISRSSSQHSRNMRPKPRASLSRLASLDSLITLHHERRDWKRESLQAQSAASDHGDSPLEREPTIHSEAETLPDRDSMETKRMADPPNSGATTPHTASATPTLNEETKPKSRFRHIAMEIGFCFTIAMTQLLAEYMISGFAIELPKIMKRHAEKNNPGDMGEFWPASLLSLILSATLLIFARISDMYGGYFPFMFGVLWLGIWSLAAGFAGAGILLDVSRAMQGLAIAAFIPSTFAMLGSTYPEGGKRKNIVLGLYAGCAPVGFFAGFLVAGALPDSAPGWYFHIAAILSFITAITAYLTVPHDPTDREKMNLKMDWWGAFLITAGLILVAYALAVEPYAAEGTSGSGWSTAMVLGPLICGLACLAVAFWVEGWYMTASSALLPFDFFKPKSVKALSLACLCFYASYGVWLYESAQFFQSPQLTGTPNGIQGVTLAAWYTPTAIGGLLLCALSGAILHKVPVMLLFFISALAWIGAPLLLALCPLPVNYWAFVMPSMLCATIGIDLTYTVSVVFLTAVSPQRYQGLAGAVGSILINLAMSFSLSISEIVAKKAESDVVVPAPGLPGHEEAAFRHVSWPFQAAFIYAAASAGAGLIISVFFVRISRSVLGGKDAEAPIADVETPPMAEVGRPRSSPSEADTLVGNEDHDHEGRRA</sequence>
<dbReference type="InterPro" id="IPR011701">
    <property type="entry name" value="MFS"/>
</dbReference>
<feature type="transmembrane region" description="Helical" evidence="6">
    <location>
        <begin position="482"/>
        <end position="502"/>
    </location>
</feature>
<dbReference type="SUPFAM" id="SSF103473">
    <property type="entry name" value="MFS general substrate transporter"/>
    <property type="match status" value="1"/>
</dbReference>
<feature type="transmembrane region" description="Helical" evidence="6">
    <location>
        <begin position="518"/>
        <end position="537"/>
    </location>
</feature>
<feature type="transmembrane region" description="Helical" evidence="6">
    <location>
        <begin position="321"/>
        <end position="343"/>
    </location>
</feature>
<dbReference type="PROSITE" id="PS50850">
    <property type="entry name" value="MFS"/>
    <property type="match status" value="1"/>
</dbReference>
<comment type="subcellular location">
    <subcellularLocation>
        <location evidence="1">Membrane</location>
        <topology evidence="1">Multi-pass membrane protein</topology>
    </subcellularLocation>
</comment>
<reference evidence="8 9" key="1">
    <citation type="journal article" date="2023" name="G3 (Bethesda)">
        <title>A chromosome-level genome assembly of Zasmidium syzygii isolated from banana leaves.</title>
        <authorList>
            <person name="van Westerhoven A.C."/>
            <person name="Mehrabi R."/>
            <person name="Talebi R."/>
            <person name="Steentjes M.B.F."/>
            <person name="Corcolon B."/>
            <person name="Chong P.A."/>
            <person name="Kema G.H.J."/>
            <person name="Seidl M.F."/>
        </authorList>
    </citation>
    <scope>NUCLEOTIDE SEQUENCE [LARGE SCALE GENOMIC DNA]</scope>
    <source>
        <strain evidence="8 9">P124</strain>
    </source>
</reference>
<feature type="region of interest" description="Disordered" evidence="5">
    <location>
        <begin position="819"/>
        <end position="855"/>
    </location>
</feature>
<evidence type="ECO:0000259" key="7">
    <source>
        <dbReference type="PROSITE" id="PS50850"/>
    </source>
</evidence>
<feature type="transmembrane region" description="Helical" evidence="6">
    <location>
        <begin position="633"/>
        <end position="658"/>
    </location>
</feature>
<dbReference type="InterPro" id="IPR036259">
    <property type="entry name" value="MFS_trans_sf"/>
</dbReference>
<feature type="compositionally biased region" description="Low complexity" evidence="5">
    <location>
        <begin position="202"/>
        <end position="211"/>
    </location>
</feature>
<feature type="region of interest" description="Disordered" evidence="5">
    <location>
        <begin position="1"/>
        <end position="222"/>
    </location>
</feature>
<feature type="transmembrane region" description="Helical" evidence="6">
    <location>
        <begin position="363"/>
        <end position="382"/>
    </location>
</feature>
<dbReference type="PANTHER" id="PTHR42718:SF11">
    <property type="entry name" value="MAJOR FACILITATOR SUPERFAMILY (MFS) PROFILE DOMAIN-CONTAINING PROTEIN"/>
    <property type="match status" value="1"/>
</dbReference>
<feature type="transmembrane region" description="Helical" evidence="6">
    <location>
        <begin position="394"/>
        <end position="416"/>
    </location>
</feature>
<feature type="compositionally biased region" description="Polar residues" evidence="5">
    <location>
        <begin position="43"/>
        <end position="60"/>
    </location>
</feature>
<feature type="domain" description="Major facilitator superfamily (MFS) profile" evidence="7">
    <location>
        <begin position="323"/>
        <end position="806"/>
    </location>
</feature>
<dbReference type="EMBL" id="JAXOVC010000014">
    <property type="protein sequence ID" value="KAK4494148.1"/>
    <property type="molecule type" value="Genomic_DNA"/>
</dbReference>
<evidence type="ECO:0000256" key="1">
    <source>
        <dbReference type="ARBA" id="ARBA00004141"/>
    </source>
</evidence>
<accession>A0ABR0DY95</accession>
<feature type="compositionally biased region" description="Basic and acidic residues" evidence="5">
    <location>
        <begin position="845"/>
        <end position="855"/>
    </location>
</feature>
<comment type="caution">
    <text evidence="8">The sequence shown here is derived from an EMBL/GenBank/DDBJ whole genome shotgun (WGS) entry which is preliminary data.</text>
</comment>
<feature type="compositionally biased region" description="Polar residues" evidence="5">
    <location>
        <begin position="160"/>
        <end position="175"/>
    </location>
</feature>
<dbReference type="InterPro" id="IPR020846">
    <property type="entry name" value="MFS_dom"/>
</dbReference>
<feature type="compositionally biased region" description="Low complexity" evidence="5">
    <location>
        <begin position="72"/>
        <end position="82"/>
    </location>
</feature>
<evidence type="ECO:0000256" key="6">
    <source>
        <dbReference type="SAM" id="Phobius"/>
    </source>
</evidence>
<feature type="transmembrane region" description="Helical" evidence="6">
    <location>
        <begin position="452"/>
        <end position="476"/>
    </location>
</feature>